<accession>A0A0E0FBW5</accession>
<reference evidence="2" key="1">
    <citation type="submission" date="2015-04" db="UniProtKB">
        <authorList>
            <consortium name="EnsemblPlants"/>
        </authorList>
    </citation>
    <scope>IDENTIFICATION</scope>
</reference>
<proteinExistence type="predicted"/>
<protein>
    <submittedName>
        <fullName evidence="2">Uncharacterized protein</fullName>
    </submittedName>
</protein>
<dbReference type="EnsemblPlants" id="OMERI12G07670.1">
    <property type="protein sequence ID" value="OMERI12G07670.1"/>
    <property type="gene ID" value="OMERI12G07670"/>
</dbReference>
<feature type="compositionally biased region" description="Basic residues" evidence="1">
    <location>
        <begin position="1"/>
        <end position="11"/>
    </location>
</feature>
<dbReference type="Proteomes" id="UP000008021">
    <property type="component" value="Chromosome 12"/>
</dbReference>
<feature type="compositionally biased region" description="Basic and acidic residues" evidence="1">
    <location>
        <begin position="48"/>
        <end position="65"/>
    </location>
</feature>
<dbReference type="HOGENOM" id="CLU_2853543_0_0_1"/>
<reference evidence="2" key="2">
    <citation type="submission" date="2018-05" db="EMBL/GenBank/DDBJ databases">
        <title>OmerRS3 (Oryza meridionalis Reference Sequence Version 3).</title>
        <authorList>
            <person name="Zhang J."/>
            <person name="Kudrna D."/>
            <person name="Lee S."/>
            <person name="Talag J."/>
            <person name="Welchert J."/>
            <person name="Wing R.A."/>
        </authorList>
    </citation>
    <scope>NUCLEOTIDE SEQUENCE [LARGE SCALE GENOMIC DNA]</scope>
    <source>
        <strain evidence="2">cv. OR44</strain>
    </source>
</reference>
<evidence type="ECO:0000256" key="1">
    <source>
        <dbReference type="SAM" id="MobiDB-lite"/>
    </source>
</evidence>
<name>A0A0E0FBW5_9ORYZ</name>
<dbReference type="AlphaFoldDB" id="A0A0E0FBW5"/>
<keyword evidence="3" id="KW-1185">Reference proteome</keyword>
<evidence type="ECO:0000313" key="3">
    <source>
        <dbReference type="Proteomes" id="UP000008021"/>
    </source>
</evidence>
<organism evidence="2">
    <name type="scientific">Oryza meridionalis</name>
    <dbReference type="NCBI Taxonomy" id="40149"/>
    <lineage>
        <taxon>Eukaryota</taxon>
        <taxon>Viridiplantae</taxon>
        <taxon>Streptophyta</taxon>
        <taxon>Embryophyta</taxon>
        <taxon>Tracheophyta</taxon>
        <taxon>Spermatophyta</taxon>
        <taxon>Magnoliopsida</taxon>
        <taxon>Liliopsida</taxon>
        <taxon>Poales</taxon>
        <taxon>Poaceae</taxon>
        <taxon>BOP clade</taxon>
        <taxon>Oryzoideae</taxon>
        <taxon>Oryzeae</taxon>
        <taxon>Oryzinae</taxon>
        <taxon>Oryza</taxon>
    </lineage>
</organism>
<evidence type="ECO:0000313" key="2">
    <source>
        <dbReference type="EnsemblPlants" id="OMERI12G07670.1"/>
    </source>
</evidence>
<dbReference type="Gramene" id="OMERI12G07670.1">
    <property type="protein sequence ID" value="OMERI12G07670.1"/>
    <property type="gene ID" value="OMERI12G07670"/>
</dbReference>
<feature type="region of interest" description="Disordered" evidence="1">
    <location>
        <begin position="1"/>
        <end position="65"/>
    </location>
</feature>
<sequence>MGKIRERKKVRGERSPWPKAATMERLTGERRGAGSDGGFSRADGGRGGSRDGEHDGVDGETRRGG</sequence>